<dbReference type="InterPro" id="IPR051044">
    <property type="entry name" value="MAG_DAG_Lipase"/>
</dbReference>
<feature type="domain" description="Serine aminopeptidase S33" evidence="1">
    <location>
        <begin position="94"/>
        <end position="351"/>
    </location>
</feature>
<dbReference type="Pfam" id="PF12146">
    <property type="entry name" value="Hydrolase_4"/>
    <property type="match status" value="1"/>
</dbReference>
<organism evidence="2 3">
    <name type="scientific">Clostridium weizhouense</name>
    <dbReference type="NCBI Taxonomy" id="2859781"/>
    <lineage>
        <taxon>Bacteria</taxon>
        <taxon>Bacillati</taxon>
        <taxon>Bacillota</taxon>
        <taxon>Clostridia</taxon>
        <taxon>Eubacteriales</taxon>
        <taxon>Clostridiaceae</taxon>
        <taxon>Clostridium</taxon>
    </lineage>
</organism>
<sequence length="370" mass="42777">MKINSKRFKLQIKSLILLIIFCLQLICMSNKLTIPAYSAENEKVEFSKIFISEDEYEKDMKEVVEPYLNDKREEGYFEIDETTKLYYQKYKVDNSKATIVINHGFGESLEKYREIIYYFLNEGYSVYGFEDRGHGRSGSLGIADKTQINIEDFNYYVSDLKKFLDDIVKPEAKQEKLFLFAHSMGGAIGSKFLEEYPGYFDIAILNAPMLEINTGNVPEFIAKSVSWIYTTFSLGNKYAVTQGAYSSENNLEKSCTSSNARYQYYYNIVSKNKDFQRGGASYNWLRTSLNATKEIIEQENASKVEIPVLLFQAEKDTYVKPRGQNVFAQNAKDCKTILSVGSKHEIYREKDSVLKSYLNQVFNFYNDNLN</sequence>
<protein>
    <submittedName>
        <fullName evidence="2">Alpha/beta hydrolase</fullName>
    </submittedName>
</protein>
<dbReference type="InterPro" id="IPR029058">
    <property type="entry name" value="AB_hydrolase_fold"/>
</dbReference>
<accession>A0ABS7ALM0</accession>
<dbReference type="InterPro" id="IPR022742">
    <property type="entry name" value="Hydrolase_4"/>
</dbReference>
<dbReference type="SUPFAM" id="SSF53474">
    <property type="entry name" value="alpha/beta-Hydrolases"/>
    <property type="match status" value="1"/>
</dbReference>
<keyword evidence="2" id="KW-0378">Hydrolase</keyword>
<dbReference type="GO" id="GO:0016787">
    <property type="term" value="F:hydrolase activity"/>
    <property type="evidence" value="ECO:0007669"/>
    <property type="project" value="UniProtKB-KW"/>
</dbReference>
<evidence type="ECO:0000259" key="1">
    <source>
        <dbReference type="Pfam" id="PF12146"/>
    </source>
</evidence>
<keyword evidence="3" id="KW-1185">Reference proteome</keyword>
<comment type="caution">
    <text evidence="2">The sequence shown here is derived from an EMBL/GenBank/DDBJ whole genome shotgun (WGS) entry which is preliminary data.</text>
</comment>
<dbReference type="PANTHER" id="PTHR11614">
    <property type="entry name" value="PHOSPHOLIPASE-RELATED"/>
    <property type="match status" value="1"/>
</dbReference>
<dbReference type="Proteomes" id="UP001519921">
    <property type="component" value="Unassembled WGS sequence"/>
</dbReference>
<reference evidence="2 3" key="1">
    <citation type="submission" date="2021-07" db="EMBL/GenBank/DDBJ databases">
        <title>Clostridium weizhouense sp. nov., an anaerobic bacterium isolated from activated sludge of Petroleum wastewater.</title>
        <authorList>
            <person name="Li Q."/>
        </authorList>
    </citation>
    <scope>NUCLEOTIDE SEQUENCE [LARGE SCALE GENOMIC DNA]</scope>
    <source>
        <strain evidence="2 3">YB-6</strain>
    </source>
</reference>
<dbReference type="RefSeq" id="WP_219778518.1">
    <property type="nucleotide sequence ID" value="NZ_JAHXPT010000003.1"/>
</dbReference>
<evidence type="ECO:0000313" key="3">
    <source>
        <dbReference type="Proteomes" id="UP001519921"/>
    </source>
</evidence>
<dbReference type="EMBL" id="JAHXPT010000003">
    <property type="protein sequence ID" value="MBW6409459.1"/>
    <property type="molecule type" value="Genomic_DNA"/>
</dbReference>
<proteinExistence type="predicted"/>
<gene>
    <name evidence="2" type="ORF">KYD98_05095</name>
</gene>
<evidence type="ECO:0000313" key="2">
    <source>
        <dbReference type="EMBL" id="MBW6409459.1"/>
    </source>
</evidence>
<name>A0ABS7ALM0_9CLOT</name>
<dbReference type="Gene3D" id="3.40.50.1820">
    <property type="entry name" value="alpha/beta hydrolase"/>
    <property type="match status" value="1"/>
</dbReference>